<name>A0A2W4YJU0_9CYAN</name>
<dbReference type="InterPro" id="IPR011600">
    <property type="entry name" value="Pept_C14_caspase"/>
</dbReference>
<organism evidence="3 4">
    <name type="scientific">Phormidesmis priestleyi</name>
    <dbReference type="NCBI Taxonomy" id="268141"/>
    <lineage>
        <taxon>Bacteria</taxon>
        <taxon>Bacillati</taxon>
        <taxon>Cyanobacteriota</taxon>
        <taxon>Cyanophyceae</taxon>
        <taxon>Leptolyngbyales</taxon>
        <taxon>Leptolyngbyaceae</taxon>
        <taxon>Phormidesmis</taxon>
    </lineage>
</organism>
<dbReference type="Gene3D" id="3.40.50.1460">
    <property type="match status" value="1"/>
</dbReference>
<reference evidence="4" key="1">
    <citation type="submission" date="2018-04" db="EMBL/GenBank/DDBJ databases">
        <authorList>
            <person name="Cornet L."/>
        </authorList>
    </citation>
    <scope>NUCLEOTIDE SEQUENCE [LARGE SCALE GENOMIC DNA]</scope>
</reference>
<evidence type="ECO:0000259" key="2">
    <source>
        <dbReference type="Pfam" id="PF00656"/>
    </source>
</evidence>
<dbReference type="EMBL" id="QBMP01000296">
    <property type="protein sequence ID" value="PZO46785.1"/>
    <property type="molecule type" value="Genomic_DNA"/>
</dbReference>
<gene>
    <name evidence="3" type="ORF">DCF15_19855</name>
</gene>
<evidence type="ECO:0000256" key="1">
    <source>
        <dbReference type="SAM" id="Coils"/>
    </source>
</evidence>
<comment type="caution">
    <text evidence="3">The sequence shown here is derived from an EMBL/GenBank/DDBJ whole genome shotgun (WGS) entry which is preliminary data.</text>
</comment>
<dbReference type="Pfam" id="PF00656">
    <property type="entry name" value="Peptidase_C14"/>
    <property type="match status" value="1"/>
</dbReference>
<dbReference type="AlphaFoldDB" id="A0A2W4YJU0"/>
<protein>
    <recommendedName>
        <fullName evidence="2">Peptidase C14 caspase domain-containing protein</fullName>
    </recommendedName>
</protein>
<dbReference type="Proteomes" id="UP000249794">
    <property type="component" value="Unassembled WGS sequence"/>
</dbReference>
<keyword evidence="1" id="KW-0175">Coiled coil</keyword>
<reference evidence="3 4" key="2">
    <citation type="submission" date="2018-06" db="EMBL/GenBank/DDBJ databases">
        <title>Metagenomic assembly of (sub)arctic Cyanobacteria and their associated microbiome from non-axenic cultures.</title>
        <authorList>
            <person name="Baurain D."/>
        </authorList>
    </citation>
    <scope>NUCLEOTIDE SEQUENCE [LARGE SCALE GENOMIC DNA]</scope>
    <source>
        <strain evidence="3">ULC027bin1</strain>
    </source>
</reference>
<sequence length="353" mass="39072">MISTTEAANEAVMNGDQVYALVVGIETYELGANCDLDGPAQDGLNFIEWLLSRGVAPGHIRFFVSPLAKNADVQSQAEKRGITPYPATRDAIDAYIRNELITEQAKGEGLYVFWGGHGILTKTHSATRRLLFADTTAANKLNLDVNSLVQALSTSAHGAGFNRHIFLVDVCANSYFQGLYETVQGETAGQRYSATGEQVKAEQSVLFAAAEYEVAKNSLGTGLFSAAVLAELQGQPLWPDMKALTERVQADFKRQNKPDPDYLWLKRSGWQEVIDNFRYEKAAFQPKEAGLSVQMKVERLNLQIQQKREQHKREEALLGGISGGAEYQIEQNLERLEADIARLEAARREVSDE</sequence>
<proteinExistence type="predicted"/>
<evidence type="ECO:0000313" key="4">
    <source>
        <dbReference type="Proteomes" id="UP000249794"/>
    </source>
</evidence>
<dbReference type="GO" id="GO:0006508">
    <property type="term" value="P:proteolysis"/>
    <property type="evidence" value="ECO:0007669"/>
    <property type="project" value="InterPro"/>
</dbReference>
<feature type="coiled-coil region" evidence="1">
    <location>
        <begin position="297"/>
        <end position="353"/>
    </location>
</feature>
<feature type="domain" description="Peptidase C14 caspase" evidence="2">
    <location>
        <begin position="19"/>
        <end position="255"/>
    </location>
</feature>
<accession>A0A2W4YJU0</accession>
<evidence type="ECO:0000313" key="3">
    <source>
        <dbReference type="EMBL" id="PZO46785.1"/>
    </source>
</evidence>
<dbReference type="GO" id="GO:0004197">
    <property type="term" value="F:cysteine-type endopeptidase activity"/>
    <property type="evidence" value="ECO:0007669"/>
    <property type="project" value="InterPro"/>
</dbReference>